<accession>A0A1G5SG92</accession>
<organism evidence="1 2">
    <name type="scientific">Nitrosomonas mobilis</name>
    <dbReference type="NCBI Taxonomy" id="51642"/>
    <lineage>
        <taxon>Bacteria</taxon>
        <taxon>Pseudomonadati</taxon>
        <taxon>Pseudomonadota</taxon>
        <taxon>Betaproteobacteria</taxon>
        <taxon>Nitrosomonadales</taxon>
        <taxon>Nitrosomonadaceae</taxon>
        <taxon>Nitrosomonas</taxon>
    </lineage>
</organism>
<name>A0A1G5SG92_9PROT</name>
<gene>
    <name evidence="1" type="ORF">NSMM_490027</name>
</gene>
<evidence type="ECO:0000313" key="1">
    <source>
        <dbReference type="EMBL" id="SCZ86138.1"/>
    </source>
</evidence>
<reference evidence="1 2" key="1">
    <citation type="submission" date="2016-10" db="EMBL/GenBank/DDBJ databases">
        <authorList>
            <person name="de Groot N.N."/>
        </authorList>
    </citation>
    <scope>NUCLEOTIDE SEQUENCE [LARGE SCALE GENOMIC DNA]</scope>
    <source>
        <strain evidence="1">1</strain>
    </source>
</reference>
<keyword evidence="2" id="KW-1185">Reference proteome</keyword>
<sequence length="61" mass="6884">MDDVLVPKTAAAAKISFENFKTMLPVVMFFCKTGARIGKKDDRLIKLLLQFYDSTKGSVER</sequence>
<proteinExistence type="predicted"/>
<dbReference type="Proteomes" id="UP000198729">
    <property type="component" value="Unassembled WGS sequence"/>
</dbReference>
<dbReference type="AlphaFoldDB" id="A0A1G5SG92"/>
<dbReference type="STRING" id="51642.NSMM_490027"/>
<dbReference type="EMBL" id="FMWO01000057">
    <property type="protein sequence ID" value="SCZ86138.1"/>
    <property type="molecule type" value="Genomic_DNA"/>
</dbReference>
<protein>
    <submittedName>
        <fullName evidence="1">Uncharacterized protein</fullName>
    </submittedName>
</protein>
<evidence type="ECO:0000313" key="2">
    <source>
        <dbReference type="Proteomes" id="UP000198729"/>
    </source>
</evidence>